<sequence>MSSIAGKFVNPLTDFGSSRKWLDAAEVAKLSSEERQTYETSLKHYRDLKNVIDTAREEGKKLGREIGLKLGRELGLQLGRELALQESIEQHTREIARTMKLNGISAEVIADSTGLRLAEIAEL</sequence>
<evidence type="ECO:0008006" key="3">
    <source>
        <dbReference type="Google" id="ProtNLM"/>
    </source>
</evidence>
<comment type="caution">
    <text evidence="1">The sequence shown here is derived from an EMBL/GenBank/DDBJ whole genome shotgun (WGS) entry which is preliminary data.</text>
</comment>
<evidence type="ECO:0000313" key="2">
    <source>
        <dbReference type="Proteomes" id="UP000650081"/>
    </source>
</evidence>
<dbReference type="EMBL" id="JACSIT010000096">
    <property type="protein sequence ID" value="MBC6994299.1"/>
    <property type="molecule type" value="Genomic_DNA"/>
</dbReference>
<dbReference type="PANTHER" id="PTHR41317:SF1">
    <property type="entry name" value="PD-(D_E)XK NUCLEASE FAMILY TRANSPOSASE"/>
    <property type="match status" value="1"/>
</dbReference>
<organism evidence="1 2">
    <name type="scientific">Neolewinella lacunae</name>
    <dbReference type="NCBI Taxonomy" id="1517758"/>
    <lineage>
        <taxon>Bacteria</taxon>
        <taxon>Pseudomonadati</taxon>
        <taxon>Bacteroidota</taxon>
        <taxon>Saprospiria</taxon>
        <taxon>Saprospirales</taxon>
        <taxon>Lewinellaceae</taxon>
        <taxon>Neolewinella</taxon>
    </lineage>
</organism>
<reference evidence="1" key="1">
    <citation type="submission" date="2020-08" db="EMBL/GenBank/DDBJ databases">
        <title>Lewinella bacteria from marine environments.</title>
        <authorList>
            <person name="Zhong Y."/>
        </authorList>
    </citation>
    <scope>NUCLEOTIDE SEQUENCE</scope>
    <source>
        <strain evidence="1">KCTC 42187</strain>
    </source>
</reference>
<proteinExistence type="predicted"/>
<evidence type="ECO:0000313" key="1">
    <source>
        <dbReference type="EMBL" id="MBC6994299.1"/>
    </source>
</evidence>
<name>A0A923T887_9BACT</name>
<accession>A0A923T887</accession>
<protein>
    <recommendedName>
        <fullName evidence="3">Transposase/invertase (TIGR01784 family)</fullName>
    </recommendedName>
</protein>
<gene>
    <name evidence="1" type="ORF">H9S92_09005</name>
</gene>
<dbReference type="Proteomes" id="UP000650081">
    <property type="component" value="Unassembled WGS sequence"/>
</dbReference>
<dbReference type="RefSeq" id="WP_187466380.1">
    <property type="nucleotide sequence ID" value="NZ_JACSIT010000096.1"/>
</dbReference>
<dbReference type="PANTHER" id="PTHR41317">
    <property type="entry name" value="PD-(D_E)XK NUCLEASE FAMILY TRANSPOSASE"/>
    <property type="match status" value="1"/>
</dbReference>
<keyword evidence="2" id="KW-1185">Reference proteome</keyword>
<dbReference type="AlphaFoldDB" id="A0A923T887"/>